<dbReference type="InterPro" id="IPR027417">
    <property type="entry name" value="P-loop_NTPase"/>
</dbReference>
<dbReference type="InterPro" id="IPR056125">
    <property type="entry name" value="DUF7708"/>
</dbReference>
<evidence type="ECO:0000259" key="3">
    <source>
        <dbReference type="SMART" id="SM00382"/>
    </source>
</evidence>
<name>A0A9P4M4Y4_9PEZI</name>
<evidence type="ECO:0000256" key="2">
    <source>
        <dbReference type="SAM" id="MobiDB-lite"/>
    </source>
</evidence>
<dbReference type="Pfam" id="PF00004">
    <property type="entry name" value="AAA"/>
    <property type="match status" value="1"/>
</dbReference>
<dbReference type="GO" id="GO:0016887">
    <property type="term" value="F:ATP hydrolysis activity"/>
    <property type="evidence" value="ECO:0007669"/>
    <property type="project" value="InterPro"/>
</dbReference>
<dbReference type="InterPro" id="IPR056884">
    <property type="entry name" value="NPHP3-like_N"/>
</dbReference>
<dbReference type="InterPro" id="IPR054289">
    <property type="entry name" value="DUF7025"/>
</dbReference>
<dbReference type="PANTHER" id="PTHR46411:SF3">
    <property type="entry name" value="AAA+ ATPASE DOMAIN-CONTAINING PROTEIN"/>
    <property type="match status" value="1"/>
</dbReference>
<dbReference type="Pfam" id="PF24883">
    <property type="entry name" value="NPHP3_N"/>
    <property type="match status" value="1"/>
</dbReference>
<evidence type="ECO:0000313" key="5">
    <source>
        <dbReference type="Proteomes" id="UP000799772"/>
    </source>
</evidence>
<dbReference type="Gene3D" id="3.40.50.300">
    <property type="entry name" value="P-loop containing nucleotide triphosphate hydrolases"/>
    <property type="match status" value="1"/>
</dbReference>
<feature type="domain" description="AAA+ ATPase" evidence="3">
    <location>
        <begin position="836"/>
        <end position="963"/>
    </location>
</feature>
<organism evidence="4 5">
    <name type="scientific">Rhizodiscina lignyota</name>
    <dbReference type="NCBI Taxonomy" id="1504668"/>
    <lineage>
        <taxon>Eukaryota</taxon>
        <taxon>Fungi</taxon>
        <taxon>Dikarya</taxon>
        <taxon>Ascomycota</taxon>
        <taxon>Pezizomycotina</taxon>
        <taxon>Dothideomycetes</taxon>
        <taxon>Pleosporomycetidae</taxon>
        <taxon>Aulographales</taxon>
        <taxon>Rhizodiscinaceae</taxon>
        <taxon>Rhizodiscina</taxon>
    </lineage>
</organism>
<feature type="region of interest" description="Disordered" evidence="2">
    <location>
        <begin position="1"/>
        <end position="49"/>
    </location>
</feature>
<evidence type="ECO:0000256" key="1">
    <source>
        <dbReference type="ARBA" id="ARBA00022737"/>
    </source>
</evidence>
<protein>
    <recommendedName>
        <fullName evidence="3">AAA+ ATPase domain-containing protein</fullName>
    </recommendedName>
</protein>
<evidence type="ECO:0000313" key="4">
    <source>
        <dbReference type="EMBL" id="KAF2097285.1"/>
    </source>
</evidence>
<keyword evidence="5" id="KW-1185">Reference proteome</keyword>
<dbReference type="AlphaFoldDB" id="A0A9P4M4Y4"/>
<comment type="caution">
    <text evidence="4">The sequence shown here is derived from an EMBL/GenBank/DDBJ whole genome shotgun (WGS) entry which is preliminary data.</text>
</comment>
<dbReference type="InterPro" id="IPR003959">
    <property type="entry name" value="ATPase_AAA_core"/>
</dbReference>
<dbReference type="SMART" id="SM00382">
    <property type="entry name" value="AAA"/>
    <property type="match status" value="1"/>
</dbReference>
<accession>A0A9P4M4Y4</accession>
<gene>
    <name evidence="4" type="ORF">NA57DRAFT_77539</name>
</gene>
<dbReference type="PANTHER" id="PTHR46411">
    <property type="entry name" value="FAMILY ATPASE, PUTATIVE-RELATED"/>
    <property type="match status" value="1"/>
</dbReference>
<reference evidence="4" key="1">
    <citation type="journal article" date="2020" name="Stud. Mycol.">
        <title>101 Dothideomycetes genomes: a test case for predicting lifestyles and emergence of pathogens.</title>
        <authorList>
            <person name="Haridas S."/>
            <person name="Albert R."/>
            <person name="Binder M."/>
            <person name="Bloem J."/>
            <person name="Labutti K."/>
            <person name="Salamov A."/>
            <person name="Andreopoulos B."/>
            <person name="Baker S."/>
            <person name="Barry K."/>
            <person name="Bills G."/>
            <person name="Bluhm B."/>
            <person name="Cannon C."/>
            <person name="Castanera R."/>
            <person name="Culley D."/>
            <person name="Daum C."/>
            <person name="Ezra D."/>
            <person name="Gonzalez J."/>
            <person name="Henrissat B."/>
            <person name="Kuo A."/>
            <person name="Liang C."/>
            <person name="Lipzen A."/>
            <person name="Lutzoni F."/>
            <person name="Magnuson J."/>
            <person name="Mondo S."/>
            <person name="Nolan M."/>
            <person name="Ohm R."/>
            <person name="Pangilinan J."/>
            <person name="Park H.-J."/>
            <person name="Ramirez L."/>
            <person name="Alfaro M."/>
            <person name="Sun H."/>
            <person name="Tritt A."/>
            <person name="Yoshinaga Y."/>
            <person name="Zwiers L.-H."/>
            <person name="Turgeon B."/>
            <person name="Goodwin S."/>
            <person name="Spatafora J."/>
            <person name="Crous P."/>
            <person name="Grigoriev I."/>
        </authorList>
    </citation>
    <scope>NUCLEOTIDE SEQUENCE</scope>
    <source>
        <strain evidence="4">CBS 133067</strain>
    </source>
</reference>
<dbReference type="GO" id="GO:0005524">
    <property type="term" value="F:ATP binding"/>
    <property type="evidence" value="ECO:0007669"/>
    <property type="project" value="InterPro"/>
</dbReference>
<keyword evidence="1" id="KW-0677">Repeat</keyword>
<dbReference type="SUPFAM" id="SSF52540">
    <property type="entry name" value="P-loop containing nucleoside triphosphate hydrolases"/>
    <property type="match status" value="1"/>
</dbReference>
<dbReference type="OrthoDB" id="61900at2759"/>
<dbReference type="Proteomes" id="UP000799772">
    <property type="component" value="Unassembled WGS sequence"/>
</dbReference>
<dbReference type="EMBL" id="ML978128">
    <property type="protein sequence ID" value="KAF2097285.1"/>
    <property type="molecule type" value="Genomic_DNA"/>
</dbReference>
<sequence length="1097" mass="125724">MSKPPFATSELTLEPEDIGTDNWQAMDVGTEAPHPRGNVPGQEKKAGEAWDSTAWTNEILRQETVQISKAKLDRRLEEFLELAKPEERRAYEASRSSVLKMIHQAKEAHDSKYPAKTPESDRAFADMVKRGFRAASETAYEYTKVMDVLVGQAPEYVALTYGAVKLLLVVQVNYEEMKKNVEEYMITIKTKFSMIDHLTTYFPRARLVETIGRLLEAFQRFLAKALKLYARNRFVNTLRAMTRPWKGLEPVVQSIERTYEEIIHITQLHSHFTGQVVLAKVSQILELIEGESIKFSKPSDIEQTSDLFRRWIEAQIEQHCVDSKETTDDYIDRELPAGLSNESCDLDGQLAAMFTELNEFDEARMQQQKIAEQLPEMRQHRSTQRNILKVEKVMDWIESETSRLLWIDGNNILQRETFGISFVSPLLIFGESNFETCVVLRHFCGNRQSIKPSNYRVLIQDFLRQLLKQRPEISEELSGNLKGANLSDIRLLWGLFTKCLKSAEAPCTFIIIDSIDFLVSGNSEGRDEREFVLKELNDLVNDTSSLIKILLTASLSQDTQSASVAYSSALMPQSSVVRYPPERKLSMASIEDDLSLVSHKLVEIQERKCKVIQFAELPMIYLVNSTIYTREDGSLRAFVISELSGMEPISPTAYRPLIIRAWAVGHNGKCFVRCFYDLKIPQFVREMDITDLKYTPAGYLPKEHLYRRQLIERGRRYWELGSKVHWLDCRTATRSRRIIVDQQLQPARERQLQELDVELRHVPQSHLKPLTALTCPPKIPAYCLDDNIWGEFDVDTLQSTQYHPETMERLYLPAESKDIVINVIQSYAKPGHTPSFPTLFLLHGGPGVGKTTTAKYSAEFIKRPIICISSADTVKDTLKADQALKAILSQAERWGAVLLLEHVDLIFLRRRKERSGQDDNLALLLRTLETHCGLVFLTTDRPGIIDDSVFSRITMSLELGLLNNDAKKGILMDLAKDHGMIIEVRPIIDNWEELDTEEFSGWELRNAFESALEGPDFERRLRLAIKSRVQLRQYMQELRGYSSEDYAYQEITRLGLLSKAADLRSKLSDEGRFVAPASVWQQKLTPPNPHKYYGPFK</sequence>
<dbReference type="Pfam" id="PF22942">
    <property type="entry name" value="DUF7025"/>
    <property type="match status" value="1"/>
</dbReference>
<dbReference type="Pfam" id="PF24809">
    <property type="entry name" value="DUF7708"/>
    <property type="match status" value="1"/>
</dbReference>
<dbReference type="InterPro" id="IPR003593">
    <property type="entry name" value="AAA+_ATPase"/>
</dbReference>
<proteinExistence type="predicted"/>